<evidence type="ECO:0000313" key="2">
    <source>
        <dbReference type="Proteomes" id="UP000198725"/>
    </source>
</evidence>
<keyword evidence="1" id="KW-0255">Endonuclease</keyword>
<dbReference type="Proteomes" id="UP000198725">
    <property type="component" value="Unassembled WGS sequence"/>
</dbReference>
<dbReference type="AlphaFoldDB" id="A0A1I4BI66"/>
<gene>
    <name evidence="1" type="ORF">SAMN05192579_10592</name>
</gene>
<proteinExistence type="predicted"/>
<keyword evidence="1" id="KW-0378">Hydrolase</keyword>
<keyword evidence="1" id="KW-0540">Nuclease</keyword>
<dbReference type="InterPro" id="IPR018669">
    <property type="entry name" value="Toxin_HigB"/>
</dbReference>
<reference evidence="2" key="1">
    <citation type="submission" date="2016-10" db="EMBL/GenBank/DDBJ databases">
        <authorList>
            <person name="Varghese N."/>
            <person name="Submissions S."/>
        </authorList>
    </citation>
    <scope>NUCLEOTIDE SEQUENCE [LARGE SCALE GENOMIC DNA]</scope>
    <source>
        <strain evidence="2">MO64</strain>
    </source>
</reference>
<evidence type="ECO:0000313" key="1">
    <source>
        <dbReference type="EMBL" id="SFK67837.1"/>
    </source>
</evidence>
<name>A0A1I4BI66_9GAMM</name>
<dbReference type="EMBL" id="FOSR01000005">
    <property type="protein sequence ID" value="SFK67837.1"/>
    <property type="molecule type" value="Genomic_DNA"/>
</dbReference>
<dbReference type="GO" id="GO:0110001">
    <property type="term" value="C:toxin-antitoxin complex"/>
    <property type="evidence" value="ECO:0007669"/>
    <property type="project" value="InterPro"/>
</dbReference>
<keyword evidence="2" id="KW-1185">Reference proteome</keyword>
<dbReference type="GO" id="GO:0004519">
    <property type="term" value="F:endonuclease activity"/>
    <property type="evidence" value="ECO:0007669"/>
    <property type="project" value="UniProtKB-KW"/>
</dbReference>
<accession>A0A1I4BI66</accession>
<organism evidence="1 2">
    <name type="scientific">Rhodanobacter glycinis</name>
    <dbReference type="NCBI Taxonomy" id="582702"/>
    <lineage>
        <taxon>Bacteria</taxon>
        <taxon>Pseudomonadati</taxon>
        <taxon>Pseudomonadota</taxon>
        <taxon>Gammaproteobacteria</taxon>
        <taxon>Lysobacterales</taxon>
        <taxon>Rhodanobacteraceae</taxon>
        <taxon>Rhodanobacter</taxon>
    </lineage>
</organism>
<sequence length="220" mass="25181">MTMATLESLRQRRDELLTIAARRAASDMRIFGSVARARTPSPATWIFYSERSVAAACSILPPCADDLGTAIARPVDVVSENGIYPYLRQRIFKKRCRCDKKHKVRIVQLALVPIWDYHAHMRIIAVSALKDFWAHHPDAEQPLRAWYDEAKHTTWVIPQDIKARYASASFVGNNRVVFNIKGNTYRLIVAVAYRFQTVYIKFIGTHAEYDRTDAETVEVP</sequence>
<dbReference type="RefSeq" id="WP_245734975.1">
    <property type="nucleotide sequence ID" value="NZ_FOSR01000005.1"/>
</dbReference>
<dbReference type="Pfam" id="PF09907">
    <property type="entry name" value="HigB_toxin"/>
    <property type="match status" value="1"/>
</dbReference>
<dbReference type="GO" id="GO:0003723">
    <property type="term" value="F:RNA binding"/>
    <property type="evidence" value="ECO:0007669"/>
    <property type="project" value="InterPro"/>
</dbReference>
<protein>
    <submittedName>
        <fullName evidence="1">mRNA-degrading endonuclease (mRNA interferase) HigB, toxic component of the HigAB toxin-antitoxin module</fullName>
    </submittedName>
</protein>